<protein>
    <submittedName>
        <fullName evidence="1">DsrE family protein</fullName>
    </submittedName>
</protein>
<dbReference type="EMBL" id="CP061159">
    <property type="protein sequence ID" value="QNQ76283.1"/>
    <property type="molecule type" value="Genomic_DNA"/>
</dbReference>
<dbReference type="RefSeq" id="WP_187973444.1">
    <property type="nucleotide sequence ID" value="NZ_CP061159.1"/>
</dbReference>
<dbReference type="InterPro" id="IPR027396">
    <property type="entry name" value="DsrEFH-like"/>
</dbReference>
<proteinExistence type="predicted"/>
<dbReference type="Gene3D" id="3.40.1260.10">
    <property type="entry name" value="DsrEFH-like"/>
    <property type="match status" value="1"/>
</dbReference>
<gene>
    <name evidence="1" type="ORF">H9I51_19995</name>
</gene>
<evidence type="ECO:0000313" key="1">
    <source>
        <dbReference type="EMBL" id="QNQ76283.1"/>
    </source>
</evidence>
<name>A0A7H0RWT0_SALER</name>
<sequence length="112" mass="12305">MNILFHVPELSRVVPCLNNVLNYLKAADTDAGKLRIVFNGSAVNSLVDKTESADQWKDLAEKHNNIQLDVCSNSLKGMGNVTESLIPTVSIVPSAILTLVTLQNEGWIYLRP</sequence>
<dbReference type="PANTHER" id="PTHR37691">
    <property type="entry name" value="BLR3518 PROTEIN"/>
    <property type="match status" value="1"/>
</dbReference>
<dbReference type="Pfam" id="PF02635">
    <property type="entry name" value="DsrE"/>
    <property type="match status" value="1"/>
</dbReference>
<dbReference type="AlphaFoldDB" id="A0A7H0RWT0"/>
<organism evidence="1">
    <name type="scientific">Salmonella enterica</name>
    <name type="common">Salmonella choleraesuis</name>
    <dbReference type="NCBI Taxonomy" id="28901"/>
    <lineage>
        <taxon>Bacteria</taxon>
        <taxon>Pseudomonadati</taxon>
        <taxon>Pseudomonadota</taxon>
        <taxon>Gammaproteobacteria</taxon>
        <taxon>Enterobacterales</taxon>
        <taxon>Enterobacteriaceae</taxon>
        <taxon>Salmonella</taxon>
    </lineage>
</organism>
<dbReference type="PANTHER" id="PTHR37691:SF1">
    <property type="entry name" value="BLR3518 PROTEIN"/>
    <property type="match status" value="1"/>
</dbReference>
<dbReference type="InterPro" id="IPR003787">
    <property type="entry name" value="Sulphur_relay_DsrE/F-like"/>
</dbReference>
<reference evidence="1" key="1">
    <citation type="submission" date="2020-09" db="EMBL/GenBank/DDBJ databases">
        <title>Complete genome sequence of Salmonella enterica strain K_SA184, multidrug resistance bacterium isolated from lamb (Ovis aries).</title>
        <authorList>
            <person name="Kim H.B."/>
        </authorList>
    </citation>
    <scope>NUCLEOTIDE SEQUENCE</scope>
    <source>
        <strain evidence="1">K_SA184</strain>
    </source>
</reference>
<dbReference type="SUPFAM" id="SSF75169">
    <property type="entry name" value="DsrEFH-like"/>
    <property type="match status" value="1"/>
</dbReference>
<accession>A0A7H0RWT0</accession>